<feature type="transmembrane region" description="Helical" evidence="7">
    <location>
        <begin position="738"/>
        <end position="756"/>
    </location>
</feature>
<feature type="transmembrane region" description="Helical" evidence="7">
    <location>
        <begin position="636"/>
        <end position="661"/>
    </location>
</feature>
<feature type="compositionally biased region" description="Low complexity" evidence="6">
    <location>
        <begin position="68"/>
        <end position="79"/>
    </location>
</feature>
<evidence type="ECO:0000256" key="5">
    <source>
        <dbReference type="ARBA" id="ARBA00023136"/>
    </source>
</evidence>
<dbReference type="AlphaFoldDB" id="A0A0C3Q9J9"/>
<feature type="transmembrane region" description="Helical" evidence="7">
    <location>
        <begin position="705"/>
        <end position="726"/>
    </location>
</feature>
<feature type="transmembrane region" description="Helical" evidence="7">
    <location>
        <begin position="524"/>
        <end position="545"/>
    </location>
</feature>
<dbReference type="OrthoDB" id="1684102at2759"/>
<dbReference type="PANTHER" id="PTHR22950">
    <property type="entry name" value="AMINO ACID TRANSPORTER"/>
    <property type="match status" value="1"/>
</dbReference>
<keyword evidence="4 7" id="KW-1133">Transmembrane helix</keyword>
<name>A0A0C3Q9J9_9AGAM</name>
<feature type="transmembrane region" description="Helical" evidence="7">
    <location>
        <begin position="406"/>
        <end position="430"/>
    </location>
</feature>
<feature type="transmembrane region" description="Helical" evidence="7">
    <location>
        <begin position="682"/>
        <end position="699"/>
    </location>
</feature>
<evidence type="ECO:0000256" key="2">
    <source>
        <dbReference type="ARBA" id="ARBA00008066"/>
    </source>
</evidence>
<evidence type="ECO:0000256" key="3">
    <source>
        <dbReference type="ARBA" id="ARBA00022692"/>
    </source>
</evidence>
<keyword evidence="3 7" id="KW-0812">Transmembrane</keyword>
<proteinExistence type="inferred from homology"/>
<evidence type="ECO:0000313" key="10">
    <source>
        <dbReference type="Proteomes" id="UP000054248"/>
    </source>
</evidence>
<dbReference type="STRING" id="1051891.A0A0C3Q9J9"/>
<evidence type="ECO:0000256" key="6">
    <source>
        <dbReference type="SAM" id="MobiDB-lite"/>
    </source>
</evidence>
<feature type="transmembrane region" description="Helical" evidence="7">
    <location>
        <begin position="451"/>
        <end position="474"/>
    </location>
</feature>
<gene>
    <name evidence="9" type="ORF">M407DRAFT_74154</name>
</gene>
<dbReference type="InterPro" id="IPR013057">
    <property type="entry name" value="AA_transpt_TM"/>
</dbReference>
<dbReference type="PANTHER" id="PTHR22950:SF666">
    <property type="entry name" value="VACUOLAR AMINO ACID TRANSPORTER 4"/>
    <property type="match status" value="1"/>
</dbReference>
<evidence type="ECO:0000259" key="8">
    <source>
        <dbReference type="Pfam" id="PF01490"/>
    </source>
</evidence>
<dbReference type="Pfam" id="PF01490">
    <property type="entry name" value="Aa_trans"/>
    <property type="match status" value="1"/>
</dbReference>
<evidence type="ECO:0000313" key="9">
    <source>
        <dbReference type="EMBL" id="KIO26710.1"/>
    </source>
</evidence>
<feature type="region of interest" description="Disordered" evidence="6">
    <location>
        <begin position="163"/>
        <end position="204"/>
    </location>
</feature>
<feature type="transmembrane region" description="Helical" evidence="7">
    <location>
        <begin position="593"/>
        <end position="616"/>
    </location>
</feature>
<evidence type="ECO:0000256" key="4">
    <source>
        <dbReference type="ARBA" id="ARBA00022989"/>
    </source>
</evidence>
<keyword evidence="5 7" id="KW-0472">Membrane</keyword>
<dbReference type="GO" id="GO:0005774">
    <property type="term" value="C:vacuolar membrane"/>
    <property type="evidence" value="ECO:0007669"/>
    <property type="project" value="TreeGrafter"/>
</dbReference>
<protein>
    <recommendedName>
        <fullName evidence="8">Amino acid transporter transmembrane domain-containing protein</fullName>
    </recommendedName>
</protein>
<comment type="subcellular location">
    <subcellularLocation>
        <location evidence="1">Membrane</location>
        <topology evidence="1">Multi-pass membrane protein</topology>
    </subcellularLocation>
</comment>
<feature type="transmembrane region" description="Helical" evidence="7">
    <location>
        <begin position="494"/>
        <end position="512"/>
    </location>
</feature>
<dbReference type="EMBL" id="KN823020">
    <property type="protein sequence ID" value="KIO26710.1"/>
    <property type="molecule type" value="Genomic_DNA"/>
</dbReference>
<feature type="transmembrane region" description="Helical" evidence="7">
    <location>
        <begin position="560"/>
        <end position="581"/>
    </location>
</feature>
<evidence type="ECO:0000256" key="7">
    <source>
        <dbReference type="SAM" id="Phobius"/>
    </source>
</evidence>
<reference evidence="10" key="2">
    <citation type="submission" date="2015-01" db="EMBL/GenBank/DDBJ databases">
        <title>Evolutionary Origins and Diversification of the Mycorrhizal Mutualists.</title>
        <authorList>
            <consortium name="DOE Joint Genome Institute"/>
            <consortium name="Mycorrhizal Genomics Consortium"/>
            <person name="Kohler A."/>
            <person name="Kuo A."/>
            <person name="Nagy L.G."/>
            <person name="Floudas D."/>
            <person name="Copeland A."/>
            <person name="Barry K.W."/>
            <person name="Cichocki N."/>
            <person name="Veneault-Fourrey C."/>
            <person name="LaButti K."/>
            <person name="Lindquist E.A."/>
            <person name="Lipzen A."/>
            <person name="Lundell T."/>
            <person name="Morin E."/>
            <person name="Murat C."/>
            <person name="Riley R."/>
            <person name="Ohm R."/>
            <person name="Sun H."/>
            <person name="Tunlid A."/>
            <person name="Henrissat B."/>
            <person name="Grigoriev I.V."/>
            <person name="Hibbett D.S."/>
            <person name="Martin F."/>
        </authorList>
    </citation>
    <scope>NUCLEOTIDE SEQUENCE [LARGE SCALE GENOMIC DNA]</scope>
    <source>
        <strain evidence="10">MUT 4182</strain>
    </source>
</reference>
<dbReference type="Proteomes" id="UP000054248">
    <property type="component" value="Unassembled WGS sequence"/>
</dbReference>
<feature type="region of interest" description="Disordered" evidence="6">
    <location>
        <begin position="1"/>
        <end position="143"/>
    </location>
</feature>
<sequence length="781" mass="85152">MSQSPSQPVPIGSPTARRPGGEFTPASFTSASQRDVPVSASPRPDIERLREQFPGTPPPNIPARTLAPPTSSSPYRSSPLVGPQPISGTPQSYGSVALGRRSPYGSRPGTPRNFPASGRATPDPYAPPENGDEPPVGLDNLPDEEKARVLRRHLVSREERARLVDDTGSTSNRLEAPGVSSSRASISESHHRLDTEPFPVPFDAPGGDITHDIYKWQADTRRAAIKRSKSVSAARVQPVHPAFEHIHEPGGFRRNYLLLKASEEGADQPPILSNFVDFLYLFGHFAGEDLEEDEEDDLVEIEDEDLHASYVDDEGHLRPSAGPSAAPLLAVDTAYRPRWATDGDKATEASPLLQSPNYSKISKARRKRRSSVGPHGNATVPQAVLMLLKSFIGTGVLFLGKAFYNGGILFSSVVLVFIAAISLHSFLLLVRTKFVVSGSFGDIGGVLYGNWMRNAILSSIVISQLGFVSAYLIFVAENLQAFVLAITKCSTQLPIFQLILVQLVVFLPLALIRNLAKLSTTALIADAFILVGLVYIGSNEFAVIAERGMAEVQLFNSKDFPLLIGTAVFSFEGIGLVIPITDAMREPKKFPRVLTGVMIFLTLLFGGAGVLSYAAYGKEVQTVVLVNLPQDKKFVQVVQFLYSMAILLSAPLQLFPALRILENALWTRSGKMDLLVKWQKNGFRVLVVIGCTLISWVGAKDLDKFVSFVGSFCCIPLCFIYPAMLHLKGCAKTRSQRFADYMLIVFGVIATVYTSINTIKLMFEPPSGKTPQYGRCSPPEH</sequence>
<feature type="domain" description="Amino acid transporter transmembrane" evidence="8">
    <location>
        <begin position="377"/>
        <end position="759"/>
    </location>
</feature>
<reference evidence="9 10" key="1">
    <citation type="submission" date="2014-04" db="EMBL/GenBank/DDBJ databases">
        <authorList>
            <consortium name="DOE Joint Genome Institute"/>
            <person name="Kuo A."/>
            <person name="Girlanda M."/>
            <person name="Perotto S."/>
            <person name="Kohler A."/>
            <person name="Nagy L.G."/>
            <person name="Floudas D."/>
            <person name="Copeland A."/>
            <person name="Barry K.W."/>
            <person name="Cichocki N."/>
            <person name="Veneault-Fourrey C."/>
            <person name="LaButti K."/>
            <person name="Lindquist E.A."/>
            <person name="Lipzen A."/>
            <person name="Lundell T."/>
            <person name="Morin E."/>
            <person name="Murat C."/>
            <person name="Sun H."/>
            <person name="Tunlid A."/>
            <person name="Henrissat B."/>
            <person name="Grigoriev I.V."/>
            <person name="Hibbett D.S."/>
            <person name="Martin F."/>
            <person name="Nordberg H.P."/>
            <person name="Cantor M.N."/>
            <person name="Hua S.X."/>
        </authorList>
    </citation>
    <scope>NUCLEOTIDE SEQUENCE [LARGE SCALE GENOMIC DNA]</scope>
    <source>
        <strain evidence="9 10">MUT 4182</strain>
    </source>
</reference>
<organism evidence="9 10">
    <name type="scientific">Tulasnella calospora MUT 4182</name>
    <dbReference type="NCBI Taxonomy" id="1051891"/>
    <lineage>
        <taxon>Eukaryota</taxon>
        <taxon>Fungi</taxon>
        <taxon>Dikarya</taxon>
        <taxon>Basidiomycota</taxon>
        <taxon>Agaricomycotina</taxon>
        <taxon>Agaricomycetes</taxon>
        <taxon>Cantharellales</taxon>
        <taxon>Tulasnellaceae</taxon>
        <taxon>Tulasnella</taxon>
    </lineage>
</organism>
<comment type="similarity">
    <text evidence="2">Belongs to the amino acid/polyamine transporter 2 family.</text>
</comment>
<keyword evidence="10" id="KW-1185">Reference proteome</keyword>
<accession>A0A0C3Q9J9</accession>
<dbReference type="HOGENOM" id="CLU_009646_3_0_1"/>
<evidence type="ECO:0000256" key="1">
    <source>
        <dbReference type="ARBA" id="ARBA00004141"/>
    </source>
</evidence>
<dbReference type="GO" id="GO:0015179">
    <property type="term" value="F:L-amino acid transmembrane transporter activity"/>
    <property type="evidence" value="ECO:0007669"/>
    <property type="project" value="TreeGrafter"/>
</dbReference>